<evidence type="ECO:0000313" key="5">
    <source>
        <dbReference type="EMBL" id="GAX12578.1"/>
    </source>
</evidence>
<dbReference type="InterPro" id="IPR039883">
    <property type="entry name" value="Fcf2/DNTTIP2"/>
</dbReference>
<dbReference type="GO" id="GO:0003723">
    <property type="term" value="F:RNA binding"/>
    <property type="evidence" value="ECO:0007669"/>
    <property type="project" value="TreeGrafter"/>
</dbReference>
<dbReference type="InParanoid" id="A0A1Z5JFP5"/>
<comment type="subcellular location">
    <subcellularLocation>
        <location evidence="1">Nucleus</location>
        <location evidence="1">Nucleolus</location>
    </subcellularLocation>
</comment>
<organism evidence="5 6">
    <name type="scientific">Fistulifera solaris</name>
    <name type="common">Oleaginous diatom</name>
    <dbReference type="NCBI Taxonomy" id="1519565"/>
    <lineage>
        <taxon>Eukaryota</taxon>
        <taxon>Sar</taxon>
        <taxon>Stramenopiles</taxon>
        <taxon>Ochrophyta</taxon>
        <taxon>Bacillariophyta</taxon>
        <taxon>Bacillariophyceae</taxon>
        <taxon>Bacillariophycidae</taxon>
        <taxon>Naviculales</taxon>
        <taxon>Naviculaceae</taxon>
        <taxon>Fistulifera</taxon>
    </lineage>
</organism>
<feature type="compositionally biased region" description="Basic residues" evidence="3">
    <location>
        <begin position="169"/>
        <end position="178"/>
    </location>
</feature>
<dbReference type="EMBL" id="BDSP01000053">
    <property type="protein sequence ID" value="GAX12578.1"/>
    <property type="molecule type" value="Genomic_DNA"/>
</dbReference>
<accession>A0A1Z5JFP5</accession>
<evidence type="ECO:0000256" key="3">
    <source>
        <dbReference type="SAM" id="MobiDB-lite"/>
    </source>
</evidence>
<keyword evidence="6" id="KW-1185">Reference proteome</keyword>
<feature type="region of interest" description="Disordered" evidence="3">
    <location>
        <begin position="30"/>
        <end position="69"/>
    </location>
</feature>
<dbReference type="OrthoDB" id="427886at2759"/>
<reference evidence="5 6" key="1">
    <citation type="journal article" date="2015" name="Plant Cell">
        <title>Oil accumulation by the oleaginous diatom Fistulifera solaris as revealed by the genome and transcriptome.</title>
        <authorList>
            <person name="Tanaka T."/>
            <person name="Maeda Y."/>
            <person name="Veluchamy A."/>
            <person name="Tanaka M."/>
            <person name="Abida H."/>
            <person name="Marechal E."/>
            <person name="Bowler C."/>
            <person name="Muto M."/>
            <person name="Sunaga Y."/>
            <person name="Tanaka M."/>
            <person name="Yoshino T."/>
            <person name="Taniguchi T."/>
            <person name="Fukuda Y."/>
            <person name="Nemoto M."/>
            <person name="Matsumoto M."/>
            <person name="Wong P.S."/>
            <person name="Aburatani S."/>
            <person name="Fujibuchi W."/>
        </authorList>
    </citation>
    <scope>NUCLEOTIDE SEQUENCE [LARGE SCALE GENOMIC DNA]</scope>
    <source>
        <strain evidence="5 6">JPCC DA0580</strain>
    </source>
</reference>
<gene>
    <name evidence="5" type="ORF">FisN_13Lh034</name>
</gene>
<sequence>MTSQKKRPRNELTKLIPDYVAPMELQTISSTAPKPLKSTLPPPTWMTSKQKDFKTGKMTTPKLNTAGPGWFHMRPSASTAELQADLHLIRNRNYLDPKHFYKSSDKFGTFLQRGTVIEGASEFYSSRLTKKQRKETLLQEVLADTETAGWAQQKYKKMQQEKTAMAEKRRFKKRKGRK</sequence>
<feature type="compositionally biased region" description="Basic and acidic residues" evidence="3">
    <location>
        <begin position="159"/>
        <end position="168"/>
    </location>
</feature>
<dbReference type="GO" id="GO:0005730">
    <property type="term" value="C:nucleolus"/>
    <property type="evidence" value="ECO:0007669"/>
    <property type="project" value="UniProtKB-SubCell"/>
</dbReference>
<feature type="domain" description="Fcf2 pre-rRNA processing C-terminal" evidence="4">
    <location>
        <begin position="64"/>
        <end position="154"/>
    </location>
</feature>
<dbReference type="InterPro" id="IPR014810">
    <property type="entry name" value="Fcf2_C"/>
</dbReference>
<proteinExistence type="predicted"/>
<dbReference type="Pfam" id="PF08698">
    <property type="entry name" value="Fcf2"/>
    <property type="match status" value="1"/>
</dbReference>
<protein>
    <recommendedName>
        <fullName evidence="4">Fcf2 pre-rRNA processing C-terminal domain-containing protein</fullName>
    </recommendedName>
</protein>
<evidence type="ECO:0000256" key="1">
    <source>
        <dbReference type="ARBA" id="ARBA00004604"/>
    </source>
</evidence>
<evidence type="ECO:0000259" key="4">
    <source>
        <dbReference type="Pfam" id="PF08698"/>
    </source>
</evidence>
<dbReference type="PANTHER" id="PTHR21686">
    <property type="entry name" value="DEOXYNUCLEOTIDYLTRANSFERASE TERMINAL-INTERACTING PROTEIN 2"/>
    <property type="match status" value="1"/>
</dbReference>
<dbReference type="Proteomes" id="UP000198406">
    <property type="component" value="Unassembled WGS sequence"/>
</dbReference>
<dbReference type="GO" id="GO:0006396">
    <property type="term" value="P:RNA processing"/>
    <property type="evidence" value="ECO:0007669"/>
    <property type="project" value="TreeGrafter"/>
</dbReference>
<dbReference type="PANTHER" id="PTHR21686:SF12">
    <property type="entry name" value="DEOXYNUCLEOTIDYLTRANSFERASE TERMINAL-INTERACTING PROTEIN 2"/>
    <property type="match status" value="1"/>
</dbReference>
<keyword evidence="2" id="KW-0539">Nucleus</keyword>
<dbReference type="AlphaFoldDB" id="A0A1Z5JFP5"/>
<evidence type="ECO:0000256" key="2">
    <source>
        <dbReference type="ARBA" id="ARBA00023242"/>
    </source>
</evidence>
<evidence type="ECO:0000313" key="6">
    <source>
        <dbReference type="Proteomes" id="UP000198406"/>
    </source>
</evidence>
<comment type="caution">
    <text evidence="5">The sequence shown here is derived from an EMBL/GenBank/DDBJ whole genome shotgun (WGS) entry which is preliminary data.</text>
</comment>
<feature type="region of interest" description="Disordered" evidence="3">
    <location>
        <begin position="159"/>
        <end position="178"/>
    </location>
</feature>
<name>A0A1Z5JFP5_FISSO</name>